<dbReference type="Proteomes" id="UP000332487">
    <property type="component" value="Unassembled WGS sequence"/>
</dbReference>
<protein>
    <submittedName>
        <fullName evidence="1">Uncharacterized protein</fullName>
    </submittedName>
</protein>
<dbReference type="EMBL" id="GG697240">
    <property type="protein sequence ID" value="EET90173.1"/>
    <property type="molecule type" value="Genomic_DNA"/>
</dbReference>
<evidence type="ECO:0000313" key="2">
    <source>
        <dbReference type="Proteomes" id="UP000332487"/>
    </source>
</evidence>
<proteinExistence type="predicted"/>
<sequence length="193" mass="20894">MQDSTKKKLMFIGSIVVAVMFLTSYAAISNNVSSVSTTTTKQVALVPYPFFGSANATVMSYSSAANITVPNATVSSEVYNALQALESSNKITDYINTSGGYSIFLGTNFTPYQLQESIANISGAQVQSLTYVKLPEIIKMSYSNGPIVDVLAKNLSYPVQITPIPESNSIVHVRIDAIVNQNYQIYNADISYV</sequence>
<keyword evidence="2" id="KW-1185">Reference proteome</keyword>
<dbReference type="AlphaFoldDB" id="C7DHS1"/>
<accession>C7DHS1</accession>
<evidence type="ECO:0000313" key="1">
    <source>
        <dbReference type="EMBL" id="EET90173.1"/>
    </source>
</evidence>
<reference evidence="1 2" key="2">
    <citation type="journal article" date="2010" name="Proc. Natl. Acad. Sci. U.S.A.">
        <title>Enigmatic, ultrasmall, uncultivated Archaea.</title>
        <authorList>
            <person name="Baker B.J."/>
            <person name="Comolli L.R."/>
            <person name="Dick G.J."/>
            <person name="Hauser L.J."/>
            <person name="Hyatt D."/>
            <person name="Dill B.D."/>
            <person name="Land M.L."/>
            <person name="Verberkmoes N.C."/>
            <person name="Hettich R.L."/>
            <person name="Banfield J.F."/>
        </authorList>
    </citation>
    <scope>NUCLEOTIDE SEQUENCE [LARGE SCALE GENOMIC DNA]</scope>
    <source>
        <strain evidence="1">ARMAN-2</strain>
    </source>
</reference>
<gene>
    <name evidence="1" type="ORF">UNLARM2_0613</name>
</gene>
<name>C7DHS1_MICA2</name>
<organism evidence="1 2">
    <name type="scientific">Candidatus Micrarchaeum acidiphilum ARMAN-2</name>
    <dbReference type="NCBI Taxonomy" id="425595"/>
    <lineage>
        <taxon>Archaea</taxon>
        <taxon>Candidatus Micrarchaeota</taxon>
        <taxon>Candidatus Micrarchaeia</taxon>
        <taxon>Candidatus Micrarchaeales</taxon>
        <taxon>Candidatus Micrarchaeaceae</taxon>
        <taxon>Candidatus Micrarchaeum</taxon>
    </lineage>
</organism>
<reference evidence="1 2" key="1">
    <citation type="journal article" date="2009" name="Genome Biol.">
        <title>Community-wide analysis of microbial genome sequence signatures.</title>
        <authorList>
            <person name="Dick G.J."/>
            <person name="Andersson A.F."/>
            <person name="Baker B.J."/>
            <person name="Simmons S.L."/>
            <person name="Thomas B.C."/>
            <person name="Yelton A.P."/>
            <person name="Banfield J.F."/>
        </authorList>
    </citation>
    <scope>NUCLEOTIDE SEQUENCE [LARGE SCALE GENOMIC DNA]</scope>
    <source>
        <strain evidence="1">ARMAN-2</strain>
    </source>
</reference>